<feature type="transmembrane region" description="Helical" evidence="7">
    <location>
        <begin position="12"/>
        <end position="35"/>
    </location>
</feature>
<protein>
    <submittedName>
        <fullName evidence="9">Solute carrier family 13 member 5</fullName>
    </submittedName>
</protein>
<dbReference type="Pfam" id="PF00939">
    <property type="entry name" value="Na_sulph_symp"/>
    <property type="match status" value="1"/>
</dbReference>
<feature type="transmembrane region" description="Helical" evidence="7">
    <location>
        <begin position="338"/>
        <end position="358"/>
    </location>
</feature>
<evidence type="ECO:0000256" key="7">
    <source>
        <dbReference type="SAM" id="Phobius"/>
    </source>
</evidence>
<feature type="transmembrane region" description="Helical" evidence="7">
    <location>
        <begin position="379"/>
        <end position="398"/>
    </location>
</feature>
<sequence>MGRGSDSLLTHVWAWRTVLILVLTPILLLPLPLVVDSSEARCAYVVLLMGVYWITESLPVGVTALIPVLLFPTMGIAGTDAVTGKYFNNVNMLFIAGLMMAVGIEYWNLHRRIALRILLFVGSEPRWLMAGMMIATWFLSMWISNTATTAMMVPITEAILVQLKGARNTKPSARSKSINGDIDMEKTTELDDVSISIKPRPVAEENHVDEKTEYEPEEEDDPTFTRMCKGMSLCICYAANSGGIASLTGTGPNLVLKGEADALYQKIGRSNPVTFGSWMGFGLPLSIVVVIVCWLWLQIVYLRCSGACSCCGKEGQDQDQKARVKAVIQNEYNKLGPIVFGQGMIMFLFVLLVTLWITRDLGGVVGWGHLFTLKVKDSVPAVLVAIMLFALPSTLPFLKSYSNPSHPETDQSNTLKDGSKSPIKDGPLVIRPLLNWKVVHERLPWSLFLLLGGGFALSLGCQESGLSKWIGVQLGFFSSWNQYLMLMMVCYITAAATEVTSNTAISQLLMPIVSQLAIDTNHHPLYYMFPVALSCSFAFMLPVATPPNAIVFAYGRIKISDMVKAGFVMNILAVPILVGMTATVGDAIFDFSNIPPEFYNITLSGVISDH</sequence>
<organism evidence="8 9">
    <name type="scientific">Aplysia californica</name>
    <name type="common">California sea hare</name>
    <dbReference type="NCBI Taxonomy" id="6500"/>
    <lineage>
        <taxon>Eukaryota</taxon>
        <taxon>Metazoa</taxon>
        <taxon>Spiralia</taxon>
        <taxon>Lophotrochozoa</taxon>
        <taxon>Mollusca</taxon>
        <taxon>Gastropoda</taxon>
        <taxon>Heterobranchia</taxon>
        <taxon>Euthyneura</taxon>
        <taxon>Tectipleura</taxon>
        <taxon>Aplysiida</taxon>
        <taxon>Aplysioidea</taxon>
        <taxon>Aplysiidae</taxon>
        <taxon>Aplysia</taxon>
    </lineage>
</organism>
<reference evidence="9" key="1">
    <citation type="submission" date="2025-08" db="UniProtKB">
        <authorList>
            <consortium name="RefSeq"/>
        </authorList>
    </citation>
    <scope>IDENTIFICATION</scope>
</reference>
<proteinExistence type="inferred from homology"/>
<feature type="transmembrane region" description="Helical" evidence="7">
    <location>
        <begin position="565"/>
        <end position="589"/>
    </location>
</feature>
<evidence type="ECO:0000256" key="6">
    <source>
        <dbReference type="ARBA" id="ARBA00023136"/>
    </source>
</evidence>
<dbReference type="PANTHER" id="PTHR10283">
    <property type="entry name" value="SOLUTE CARRIER FAMILY 13 MEMBER"/>
    <property type="match status" value="1"/>
</dbReference>
<keyword evidence="6 7" id="KW-0472">Membrane</keyword>
<dbReference type="InterPro" id="IPR031312">
    <property type="entry name" value="Na/sul_symport_CS"/>
</dbReference>
<name>A0ABM1A7G1_APLCA</name>
<feature type="transmembrane region" description="Helical" evidence="7">
    <location>
        <begin position="127"/>
        <end position="143"/>
    </location>
</feature>
<feature type="transmembrane region" description="Helical" evidence="7">
    <location>
        <begin position="42"/>
        <end position="70"/>
    </location>
</feature>
<dbReference type="PROSITE" id="PS01271">
    <property type="entry name" value="NA_SULFATE"/>
    <property type="match status" value="1"/>
</dbReference>
<evidence type="ECO:0000313" key="9">
    <source>
        <dbReference type="RefSeq" id="XP_012942314.1"/>
    </source>
</evidence>
<evidence type="ECO:0000256" key="5">
    <source>
        <dbReference type="ARBA" id="ARBA00022989"/>
    </source>
</evidence>
<keyword evidence="3" id="KW-0813">Transport</keyword>
<dbReference type="RefSeq" id="XP_012942314.1">
    <property type="nucleotide sequence ID" value="XM_013086860.2"/>
</dbReference>
<feature type="transmembrane region" description="Helical" evidence="7">
    <location>
        <begin position="90"/>
        <end position="107"/>
    </location>
</feature>
<dbReference type="GeneID" id="101855673"/>
<keyword evidence="5 7" id="KW-1133">Transmembrane helix</keyword>
<keyword evidence="4 7" id="KW-0812">Transmembrane</keyword>
<accession>A0ABM1A7G1</accession>
<evidence type="ECO:0000256" key="2">
    <source>
        <dbReference type="ARBA" id="ARBA00006772"/>
    </source>
</evidence>
<dbReference type="CDD" id="cd01115">
    <property type="entry name" value="SLC13_permease"/>
    <property type="match status" value="1"/>
</dbReference>
<feature type="transmembrane region" description="Helical" evidence="7">
    <location>
        <begin position="275"/>
        <end position="297"/>
    </location>
</feature>
<comment type="similarity">
    <text evidence="2">Belongs to the SLC13A/DASS transporter (TC 2.A.47) family. NADC subfamily.</text>
</comment>
<evidence type="ECO:0000256" key="3">
    <source>
        <dbReference type="ARBA" id="ARBA00022448"/>
    </source>
</evidence>
<feature type="transmembrane region" description="Helical" evidence="7">
    <location>
        <begin position="525"/>
        <end position="544"/>
    </location>
</feature>
<dbReference type="PANTHER" id="PTHR10283:SF82">
    <property type="entry name" value="SOLUTE CARRIER FAMILY 13 MEMBER 2"/>
    <property type="match status" value="1"/>
</dbReference>
<dbReference type="InterPro" id="IPR001898">
    <property type="entry name" value="SLC13A/DASS"/>
</dbReference>
<feature type="transmembrane region" description="Helical" evidence="7">
    <location>
        <begin position="443"/>
        <end position="462"/>
    </location>
</feature>
<keyword evidence="8" id="KW-1185">Reference proteome</keyword>
<comment type="subcellular location">
    <subcellularLocation>
        <location evidence="1">Membrane</location>
        <topology evidence="1">Multi-pass membrane protein</topology>
    </subcellularLocation>
</comment>
<evidence type="ECO:0000256" key="1">
    <source>
        <dbReference type="ARBA" id="ARBA00004141"/>
    </source>
</evidence>
<gene>
    <name evidence="9" type="primary">LOC101855673</name>
</gene>
<dbReference type="Proteomes" id="UP000694888">
    <property type="component" value="Unplaced"/>
</dbReference>
<evidence type="ECO:0000256" key="4">
    <source>
        <dbReference type="ARBA" id="ARBA00022692"/>
    </source>
</evidence>
<evidence type="ECO:0000313" key="8">
    <source>
        <dbReference type="Proteomes" id="UP000694888"/>
    </source>
</evidence>